<feature type="domain" description="Zn(2)-C6 fungal-type" evidence="6">
    <location>
        <begin position="40"/>
        <end position="69"/>
    </location>
</feature>
<feature type="region of interest" description="Disordered" evidence="5">
    <location>
        <begin position="1"/>
        <end position="33"/>
    </location>
</feature>
<dbReference type="SUPFAM" id="SSF57701">
    <property type="entry name" value="Zn2/Cys6 DNA-binding domain"/>
    <property type="match status" value="1"/>
</dbReference>
<dbReference type="GO" id="GO:0000981">
    <property type="term" value="F:DNA-binding transcription factor activity, RNA polymerase II-specific"/>
    <property type="evidence" value="ECO:0007669"/>
    <property type="project" value="InterPro"/>
</dbReference>
<evidence type="ECO:0000256" key="4">
    <source>
        <dbReference type="ARBA" id="ARBA00023242"/>
    </source>
</evidence>
<proteinExistence type="predicted"/>
<comment type="subcellular location">
    <subcellularLocation>
        <location evidence="1">Nucleus</location>
    </subcellularLocation>
</comment>
<dbReference type="GO" id="GO:0005634">
    <property type="term" value="C:nucleus"/>
    <property type="evidence" value="ECO:0007669"/>
    <property type="project" value="UniProtKB-SubCell"/>
</dbReference>
<dbReference type="Gene3D" id="4.10.240.10">
    <property type="entry name" value="Zn(2)-C6 fungal-type DNA-binding domain"/>
    <property type="match status" value="1"/>
</dbReference>
<dbReference type="PROSITE" id="PS50048">
    <property type="entry name" value="ZN2_CY6_FUNGAL_2"/>
    <property type="match status" value="1"/>
</dbReference>
<dbReference type="Pfam" id="PF00172">
    <property type="entry name" value="Zn_clus"/>
    <property type="match status" value="1"/>
</dbReference>
<feature type="compositionally biased region" description="Polar residues" evidence="5">
    <location>
        <begin position="259"/>
        <end position="270"/>
    </location>
</feature>
<keyword evidence="8" id="KW-1185">Reference proteome</keyword>
<reference evidence="7" key="1">
    <citation type="journal article" date="2020" name="Stud. Mycol.">
        <title>101 Dothideomycetes genomes: a test case for predicting lifestyles and emergence of pathogens.</title>
        <authorList>
            <person name="Haridas S."/>
            <person name="Albert R."/>
            <person name="Binder M."/>
            <person name="Bloem J."/>
            <person name="Labutti K."/>
            <person name="Salamov A."/>
            <person name="Andreopoulos B."/>
            <person name="Baker S."/>
            <person name="Barry K."/>
            <person name="Bills G."/>
            <person name="Bluhm B."/>
            <person name="Cannon C."/>
            <person name="Castanera R."/>
            <person name="Culley D."/>
            <person name="Daum C."/>
            <person name="Ezra D."/>
            <person name="Gonzalez J."/>
            <person name="Henrissat B."/>
            <person name="Kuo A."/>
            <person name="Liang C."/>
            <person name="Lipzen A."/>
            <person name="Lutzoni F."/>
            <person name="Magnuson J."/>
            <person name="Mondo S."/>
            <person name="Nolan M."/>
            <person name="Ohm R."/>
            <person name="Pangilinan J."/>
            <person name="Park H.-J."/>
            <person name="Ramirez L."/>
            <person name="Alfaro M."/>
            <person name="Sun H."/>
            <person name="Tritt A."/>
            <person name="Yoshinaga Y."/>
            <person name="Zwiers L.-H."/>
            <person name="Turgeon B."/>
            <person name="Goodwin S."/>
            <person name="Spatafora J."/>
            <person name="Crous P."/>
            <person name="Grigoriev I."/>
        </authorList>
    </citation>
    <scope>NUCLEOTIDE SEQUENCE</scope>
    <source>
        <strain evidence="7">CBS 109.77</strain>
    </source>
</reference>
<evidence type="ECO:0000313" key="7">
    <source>
        <dbReference type="EMBL" id="KAF2800112.1"/>
    </source>
</evidence>
<evidence type="ECO:0000256" key="1">
    <source>
        <dbReference type="ARBA" id="ARBA00004123"/>
    </source>
</evidence>
<dbReference type="GO" id="GO:0008270">
    <property type="term" value="F:zinc ion binding"/>
    <property type="evidence" value="ECO:0007669"/>
    <property type="project" value="InterPro"/>
</dbReference>
<dbReference type="InterPro" id="IPR001138">
    <property type="entry name" value="Zn2Cys6_DnaBD"/>
</dbReference>
<dbReference type="InterPro" id="IPR036864">
    <property type="entry name" value="Zn2-C6_fun-type_DNA-bd_sf"/>
</dbReference>
<accession>A0A6A6XUF0</accession>
<dbReference type="PROSITE" id="PS00463">
    <property type="entry name" value="ZN2_CY6_FUNGAL_1"/>
    <property type="match status" value="1"/>
</dbReference>
<keyword evidence="2" id="KW-0479">Metal-binding</keyword>
<feature type="compositionally biased region" description="Polar residues" evidence="5">
    <location>
        <begin position="1"/>
        <end position="12"/>
    </location>
</feature>
<dbReference type="SMART" id="SM00066">
    <property type="entry name" value="GAL4"/>
    <property type="match status" value="1"/>
</dbReference>
<dbReference type="GO" id="GO:0003677">
    <property type="term" value="F:DNA binding"/>
    <property type="evidence" value="ECO:0007669"/>
    <property type="project" value="UniProtKB-KW"/>
</dbReference>
<feature type="region of interest" description="Disordered" evidence="5">
    <location>
        <begin position="172"/>
        <end position="198"/>
    </location>
</feature>
<dbReference type="InterPro" id="IPR050987">
    <property type="entry name" value="AtrR-like"/>
</dbReference>
<gene>
    <name evidence="7" type="ORF">K505DRAFT_320727</name>
</gene>
<evidence type="ECO:0000256" key="2">
    <source>
        <dbReference type="ARBA" id="ARBA00022723"/>
    </source>
</evidence>
<dbReference type="PANTHER" id="PTHR46910:SF3">
    <property type="entry name" value="HALOTOLERANCE PROTEIN 9-RELATED"/>
    <property type="match status" value="1"/>
</dbReference>
<evidence type="ECO:0000259" key="6">
    <source>
        <dbReference type="PROSITE" id="PS50048"/>
    </source>
</evidence>
<dbReference type="OrthoDB" id="1919336at2759"/>
<feature type="region of interest" description="Disordered" evidence="5">
    <location>
        <begin position="253"/>
        <end position="280"/>
    </location>
</feature>
<dbReference type="AlphaFoldDB" id="A0A6A6XUF0"/>
<protein>
    <recommendedName>
        <fullName evidence="6">Zn(2)-C6 fungal-type domain-containing protein</fullName>
    </recommendedName>
</protein>
<sequence>MSLPGSQATGSKPSKVPIPRFNPPGAKGRDRVDKGRSMRACLNCRNLKVKCTGENQCQRCMSLGRFCEYSPNRKDRLKTVTGRYEHAIDLLRSVVNGDEDRQKILDAIRIFDEEDAPRSTRTRIQTPGLPDAGNNRREANDDATIGATSVVREPSYLPLMWSLPYDGKSFHQAETNTSSAETSRPSTAIFQPESSSRQTDPVFLERGLHHFPADSSCLEVFWYLQTQSLEEAQNYLEYIRSRGPLSLTSNQKWLRDQQKSSARSNSLSDTSVDKPPSAKRAKVIDDGLKEKMRATKIATDSTIYGTSEAQRCSPYVTITTVRNAVSMFFNATGLLFHVFTKDQADYIQHELLNEFRFPSDTPFTTIIGNIISLKDKADLAELCGMAAVGLLYLRLGDKDQAPPVGLSDYFYSTARQMLDSAIEADPLRAMKMCALLAMYNIVVKGSVALAYVELGLALARNYAIVDPGSQSTERANFMDHKRTWRTLLTFSGWLAASIGYASEQSTPSRYLLEDIQDAEEEDIVQRELVKVTVIKSSIIRKIPEDGVMSDDIIDDFRKELDVINKRLPRWMSLAALINPQKTTPLRRVIMYFHLFFLSAMQLLHRRAMANIAYSKSPLRAVATSTAAREGLMAAKLAARILVIMRQEDSIVRLCWLCIYSSYTASIIILHAAVQKMLNRHPDSAWIADLTLVNVCVDTLKFCAEIDPVAAKLTATVSVYVEELQRFKGFKLNADLGENTDEGHLVDYLFTTPQGDTTLDRAARDLERLIRYPFGTTLELIPQGSPKAPTLHKTLINWQEAVVGIPQEWDWELQNCSLRPDDKGAGNGAGACQIGDIMSRITPGYFVSMGDAPPWSTWTSRASF</sequence>
<dbReference type="Proteomes" id="UP000799757">
    <property type="component" value="Unassembled WGS sequence"/>
</dbReference>
<dbReference type="PANTHER" id="PTHR46910">
    <property type="entry name" value="TRANSCRIPTION FACTOR PDR1"/>
    <property type="match status" value="1"/>
</dbReference>
<organism evidence="7 8">
    <name type="scientific">Melanomma pulvis-pyrius CBS 109.77</name>
    <dbReference type="NCBI Taxonomy" id="1314802"/>
    <lineage>
        <taxon>Eukaryota</taxon>
        <taxon>Fungi</taxon>
        <taxon>Dikarya</taxon>
        <taxon>Ascomycota</taxon>
        <taxon>Pezizomycotina</taxon>
        <taxon>Dothideomycetes</taxon>
        <taxon>Pleosporomycetidae</taxon>
        <taxon>Pleosporales</taxon>
        <taxon>Melanommataceae</taxon>
        <taxon>Melanomma</taxon>
    </lineage>
</organism>
<evidence type="ECO:0000256" key="5">
    <source>
        <dbReference type="SAM" id="MobiDB-lite"/>
    </source>
</evidence>
<keyword evidence="3" id="KW-0238">DNA-binding</keyword>
<evidence type="ECO:0000256" key="3">
    <source>
        <dbReference type="ARBA" id="ARBA00023125"/>
    </source>
</evidence>
<feature type="region of interest" description="Disordered" evidence="5">
    <location>
        <begin position="118"/>
        <end position="139"/>
    </location>
</feature>
<evidence type="ECO:0000313" key="8">
    <source>
        <dbReference type="Proteomes" id="UP000799757"/>
    </source>
</evidence>
<keyword evidence="4" id="KW-0539">Nucleus</keyword>
<dbReference type="CDD" id="cd00067">
    <property type="entry name" value="GAL4"/>
    <property type="match status" value="1"/>
</dbReference>
<dbReference type="CDD" id="cd12148">
    <property type="entry name" value="fungal_TF_MHR"/>
    <property type="match status" value="1"/>
</dbReference>
<dbReference type="EMBL" id="MU001753">
    <property type="protein sequence ID" value="KAF2800112.1"/>
    <property type="molecule type" value="Genomic_DNA"/>
</dbReference>
<name>A0A6A6XUF0_9PLEO</name>